<dbReference type="GO" id="GO:0016787">
    <property type="term" value="F:hydrolase activity"/>
    <property type="evidence" value="ECO:0007669"/>
    <property type="project" value="InterPro"/>
</dbReference>
<dbReference type="Pfam" id="PF00149">
    <property type="entry name" value="Metallophos"/>
    <property type="match status" value="1"/>
</dbReference>
<dbReference type="InterPro" id="IPR004843">
    <property type="entry name" value="Calcineurin-like_PHP"/>
</dbReference>
<dbReference type="EMBL" id="CP000473">
    <property type="protein sequence ID" value="ABJ84532.1"/>
    <property type="molecule type" value="Genomic_DNA"/>
</dbReference>
<feature type="domain" description="Calcineurin-like phosphoesterase" evidence="2">
    <location>
        <begin position="101"/>
        <end position="283"/>
    </location>
</feature>
<gene>
    <name evidence="3" type="ordered locus">Acid_3560</name>
</gene>
<feature type="chain" id="PRO_5004162825" evidence="1">
    <location>
        <begin position="20"/>
        <end position="355"/>
    </location>
</feature>
<dbReference type="OrthoDB" id="9809781at2"/>
<organism evidence="3">
    <name type="scientific">Solibacter usitatus (strain Ellin6076)</name>
    <dbReference type="NCBI Taxonomy" id="234267"/>
    <lineage>
        <taxon>Bacteria</taxon>
        <taxon>Pseudomonadati</taxon>
        <taxon>Acidobacteriota</taxon>
        <taxon>Terriglobia</taxon>
        <taxon>Bryobacterales</taxon>
        <taxon>Solibacteraceae</taxon>
        <taxon>Candidatus Solibacter</taxon>
    </lineage>
</organism>
<dbReference type="KEGG" id="sus:Acid_3560"/>
<proteinExistence type="predicted"/>
<evidence type="ECO:0000259" key="2">
    <source>
        <dbReference type="Pfam" id="PF00149"/>
    </source>
</evidence>
<reference evidence="3" key="1">
    <citation type="submission" date="2006-10" db="EMBL/GenBank/DDBJ databases">
        <title>Complete sequence of Solibacter usitatus Ellin6076.</title>
        <authorList>
            <consortium name="US DOE Joint Genome Institute"/>
            <person name="Copeland A."/>
            <person name="Lucas S."/>
            <person name="Lapidus A."/>
            <person name="Barry K."/>
            <person name="Detter J.C."/>
            <person name="Glavina del Rio T."/>
            <person name="Hammon N."/>
            <person name="Israni S."/>
            <person name="Dalin E."/>
            <person name="Tice H."/>
            <person name="Pitluck S."/>
            <person name="Thompson L.S."/>
            <person name="Brettin T."/>
            <person name="Bruce D."/>
            <person name="Han C."/>
            <person name="Tapia R."/>
            <person name="Gilna P."/>
            <person name="Schmutz J."/>
            <person name="Larimer F."/>
            <person name="Land M."/>
            <person name="Hauser L."/>
            <person name="Kyrpides N."/>
            <person name="Mikhailova N."/>
            <person name="Janssen P.H."/>
            <person name="Kuske C.R."/>
            <person name="Richardson P."/>
        </authorList>
    </citation>
    <scope>NUCLEOTIDE SEQUENCE</scope>
    <source>
        <strain evidence="3">Ellin6076</strain>
    </source>
</reference>
<dbReference type="HOGENOM" id="CLU_699455_0_0_0"/>
<dbReference type="AlphaFoldDB" id="Q020V7"/>
<keyword evidence="1" id="KW-0732">Signal</keyword>
<sequence length="355" mass="39699" precursor="true">MNPIRVLCLIAAAVPLLYSAPKIVGGPFAVNVTSRGATVMWIVETEELSVRPVGEAAKISPSLHAEKTDLANLQPNTRYEYEVAGLKGSFKTAPNGAEPFTFIAYGDVRTRHDVHRRVIAKILETGVPDLILQSGDLVENGHDSSQWPTFFDIERELLRQTAFFPSLGNHERASKDFYEFFQNETGFYSFNWGNAHFAVINSDINSISTSKSLRDEFWERQKRWLEDDLAGAQKADYRFVMAHHPPYTAVERRQGDNPHVTALVPMFEKYKVTAGIFGHDHNYQHYLKNGVHYIVTGGGGAPLYDVNKPDPAITQKVVSIENFVTVSVNGKVAKVKAISIDGKILDEFEFQSPVK</sequence>
<dbReference type="PANTHER" id="PTHR45867:SF3">
    <property type="entry name" value="ACID PHOSPHATASE TYPE 7"/>
    <property type="match status" value="1"/>
</dbReference>
<feature type="signal peptide" evidence="1">
    <location>
        <begin position="1"/>
        <end position="19"/>
    </location>
</feature>
<accession>Q020V7</accession>
<evidence type="ECO:0000313" key="3">
    <source>
        <dbReference type="EMBL" id="ABJ84532.1"/>
    </source>
</evidence>
<dbReference type="InParanoid" id="Q020V7"/>
<dbReference type="SUPFAM" id="SSF56300">
    <property type="entry name" value="Metallo-dependent phosphatases"/>
    <property type="match status" value="1"/>
</dbReference>
<dbReference type="FunCoup" id="Q020V7">
    <property type="interactions" value="65"/>
</dbReference>
<dbReference type="eggNOG" id="COG1409">
    <property type="taxonomic scope" value="Bacteria"/>
</dbReference>
<protein>
    <submittedName>
        <fullName evidence="3">Metallophosphoesterase</fullName>
    </submittedName>
</protein>
<name>Q020V7_SOLUE</name>
<dbReference type="PANTHER" id="PTHR45867">
    <property type="entry name" value="PURPLE ACID PHOSPHATASE"/>
    <property type="match status" value="1"/>
</dbReference>
<dbReference type="Gene3D" id="3.60.21.10">
    <property type="match status" value="1"/>
</dbReference>
<evidence type="ECO:0000256" key="1">
    <source>
        <dbReference type="SAM" id="SignalP"/>
    </source>
</evidence>
<dbReference type="STRING" id="234267.Acid_3560"/>
<dbReference type="InterPro" id="IPR029052">
    <property type="entry name" value="Metallo-depent_PP-like"/>
</dbReference>